<dbReference type="Proteomes" id="UP000177068">
    <property type="component" value="Unassembled WGS sequence"/>
</dbReference>
<organism evidence="3 4">
    <name type="scientific">Candidatus Zambryskibacteria bacterium RIFCSPLOWO2_01_FULL_47_14</name>
    <dbReference type="NCBI Taxonomy" id="1802763"/>
    <lineage>
        <taxon>Bacteria</taxon>
        <taxon>Candidatus Zambryskiibacteriota</taxon>
    </lineage>
</organism>
<evidence type="ECO:0000256" key="2">
    <source>
        <dbReference type="SAM" id="Phobius"/>
    </source>
</evidence>
<feature type="region of interest" description="Disordered" evidence="1">
    <location>
        <begin position="198"/>
        <end position="238"/>
    </location>
</feature>
<evidence type="ECO:0000256" key="1">
    <source>
        <dbReference type="SAM" id="MobiDB-lite"/>
    </source>
</evidence>
<keyword evidence="2" id="KW-1133">Transmembrane helix</keyword>
<proteinExistence type="predicted"/>
<dbReference type="EMBL" id="MHWG01000020">
    <property type="protein sequence ID" value="OHB05333.1"/>
    <property type="molecule type" value="Genomic_DNA"/>
</dbReference>
<gene>
    <name evidence="3" type="ORF">A3A26_01970</name>
</gene>
<accession>A0A1G2U784</accession>
<protein>
    <recommendedName>
        <fullName evidence="5">PilN domain-containing protein</fullName>
    </recommendedName>
</protein>
<sequence length="238" mass="25818">MPPKFESSFIPKGPTFSAGTNFGVPAPARKGERTLLGFIAIILFILSVVAAAGVLGYKFYLNYSIKNMEQALEAGRASLQTETVVEITRLNNRLLSAEALIDGHTVLSPVFRFLDSATLKDVRLTDFFYNALTAEPRVIIKGEARSYTALAQQAEFLKESDLFENPIFGDLRLDDEGNVEFSFEAEAAAGLLSYRREMEKLNTPTTNPSTGSTGSPQASSGQATTTTATSTATTTPRR</sequence>
<dbReference type="AlphaFoldDB" id="A0A1G2U784"/>
<comment type="caution">
    <text evidence="3">The sequence shown here is derived from an EMBL/GenBank/DDBJ whole genome shotgun (WGS) entry which is preliminary data.</text>
</comment>
<evidence type="ECO:0000313" key="3">
    <source>
        <dbReference type="EMBL" id="OHB05333.1"/>
    </source>
</evidence>
<name>A0A1G2U784_9BACT</name>
<evidence type="ECO:0008006" key="5">
    <source>
        <dbReference type="Google" id="ProtNLM"/>
    </source>
</evidence>
<evidence type="ECO:0000313" key="4">
    <source>
        <dbReference type="Proteomes" id="UP000177068"/>
    </source>
</evidence>
<feature type="compositionally biased region" description="Low complexity" evidence="1">
    <location>
        <begin position="202"/>
        <end position="238"/>
    </location>
</feature>
<reference evidence="3 4" key="1">
    <citation type="journal article" date="2016" name="Nat. Commun.">
        <title>Thousands of microbial genomes shed light on interconnected biogeochemical processes in an aquifer system.</title>
        <authorList>
            <person name="Anantharaman K."/>
            <person name="Brown C.T."/>
            <person name="Hug L.A."/>
            <person name="Sharon I."/>
            <person name="Castelle C.J."/>
            <person name="Probst A.J."/>
            <person name="Thomas B.C."/>
            <person name="Singh A."/>
            <person name="Wilkins M.J."/>
            <person name="Karaoz U."/>
            <person name="Brodie E.L."/>
            <person name="Williams K.H."/>
            <person name="Hubbard S.S."/>
            <person name="Banfield J.F."/>
        </authorList>
    </citation>
    <scope>NUCLEOTIDE SEQUENCE [LARGE SCALE GENOMIC DNA]</scope>
</reference>
<feature type="transmembrane region" description="Helical" evidence="2">
    <location>
        <begin position="35"/>
        <end position="60"/>
    </location>
</feature>
<keyword evidence="2" id="KW-0812">Transmembrane</keyword>
<keyword evidence="2" id="KW-0472">Membrane</keyword>